<evidence type="ECO:0000313" key="2">
    <source>
        <dbReference type="Proteomes" id="UP000053750"/>
    </source>
</evidence>
<sequence length="320" mass="33753">MRSRHDEERPVKRRSEGEALVVSRRGEWTEYVHVGHAAVVDADGRLVAWSGDPGGMTALGSAARPFAAVPLILGGLRERNEWSEADVALLAGAQADAEANCRTMQAGALALCRRYSWPAVGYTRSEHPLQKETQRRVAEFAGIGEGAMGVVKDDCGFPGFVLPLWRIALMYARLAAPPAGWADGMLRTAADSVAGAMLARPDLAGSDGSLVRVMLEHGAVAVNAGAGRVVFALPGERLGIAIAMEADSDTALPFAAAAIVDNIAETLGKQVPDDAPPSSLAGLAAEIRSRFPGERMTAGGEPLGRHENAERLTFADGLRR</sequence>
<evidence type="ECO:0008006" key="3">
    <source>
        <dbReference type="Google" id="ProtNLM"/>
    </source>
</evidence>
<dbReference type="PANTHER" id="PTHR42110">
    <property type="entry name" value="L-ASPARAGINASE, PUTATIVE (AFU_ORTHOLOGUE AFUA_3G11890)-RELATED"/>
    <property type="match status" value="1"/>
</dbReference>
<dbReference type="Proteomes" id="UP000053750">
    <property type="component" value="Unassembled WGS sequence"/>
</dbReference>
<dbReference type="AlphaFoldDB" id="A0A9W5S083"/>
<proteinExistence type="predicted"/>
<dbReference type="OrthoDB" id="9770793at2"/>
<name>A0A9W5S083_9BACL</name>
<dbReference type="PANTHER" id="PTHR42110:SF1">
    <property type="entry name" value="L-ASPARAGINASE, PUTATIVE (AFU_ORTHOLOGUE AFUA_3G11890)-RELATED"/>
    <property type="match status" value="1"/>
</dbReference>
<keyword evidence="2" id="KW-1185">Reference proteome</keyword>
<comment type="caution">
    <text evidence="1">The sequence shown here is derived from an EMBL/GenBank/DDBJ whole genome shotgun (WGS) entry which is preliminary data.</text>
</comment>
<dbReference type="Pfam" id="PF06089">
    <property type="entry name" value="Asparaginase_II"/>
    <property type="match status" value="2"/>
</dbReference>
<gene>
    <name evidence="1" type="ORF">BG53_05240</name>
</gene>
<dbReference type="EMBL" id="JFHU01000179">
    <property type="protein sequence ID" value="EXX86798.1"/>
    <property type="molecule type" value="Genomic_DNA"/>
</dbReference>
<accession>A0A9W5S083</accession>
<protein>
    <recommendedName>
        <fullName evidence="3">Asparaginase</fullName>
    </recommendedName>
</protein>
<reference evidence="1 2" key="1">
    <citation type="submission" date="2014-02" db="EMBL/GenBank/DDBJ databases">
        <title>Genome sequence of Paenibacillus darwinianus reveals adaptive mechanisms for survival in Antarctic soils.</title>
        <authorList>
            <person name="Dsouza M."/>
            <person name="Taylor M.W."/>
            <person name="Turner S.J."/>
            <person name="Aislabie J."/>
        </authorList>
    </citation>
    <scope>NUCLEOTIDE SEQUENCE [LARGE SCALE GENOMIC DNA]</scope>
    <source>
        <strain evidence="1 2">CE1</strain>
    </source>
</reference>
<dbReference type="RefSeq" id="WP_036583775.1">
    <property type="nucleotide sequence ID" value="NZ_KK082198.1"/>
</dbReference>
<dbReference type="InterPro" id="IPR010349">
    <property type="entry name" value="Asparaginase_II"/>
</dbReference>
<organism evidence="1 2">
    <name type="scientific">Paenibacillus darwinianus</name>
    <dbReference type="NCBI Taxonomy" id="1380763"/>
    <lineage>
        <taxon>Bacteria</taxon>
        <taxon>Bacillati</taxon>
        <taxon>Bacillota</taxon>
        <taxon>Bacilli</taxon>
        <taxon>Bacillales</taxon>
        <taxon>Paenibacillaceae</taxon>
        <taxon>Paenibacillus</taxon>
    </lineage>
</organism>
<evidence type="ECO:0000313" key="1">
    <source>
        <dbReference type="EMBL" id="EXX86798.1"/>
    </source>
</evidence>